<dbReference type="PANTHER" id="PTHR35936:SF25">
    <property type="entry name" value="ABC TRANSPORTER SUBSTRATE-BINDING PROTEIN"/>
    <property type="match status" value="1"/>
</dbReference>
<dbReference type="PANTHER" id="PTHR35936">
    <property type="entry name" value="MEMBRANE-BOUND LYTIC MUREIN TRANSGLYCOSYLASE F"/>
    <property type="match status" value="1"/>
</dbReference>
<gene>
    <name evidence="3" type="ORF">PZA18_23235</name>
</gene>
<name>A0ABT7E3R4_9NEIS</name>
<dbReference type="Pfam" id="PF00497">
    <property type="entry name" value="SBP_bac_3"/>
    <property type="match status" value="1"/>
</dbReference>
<protein>
    <submittedName>
        <fullName evidence="3">Transporter substrate-binding domain-containing protein</fullName>
    </submittedName>
</protein>
<sequence length="269" mass="29186">MHRNPHPIAQTILRYLAIGGLAGLGCASAETISLVTDPWCPYACQPDSDRPGYMIELAKAVFEPMGHSVEYRIMPFARAVTEVEQGKAFGLVGEQQVPERAGLIFPKVEQGQAKACFYTSQTSTWRYTDQASLKKQRIGTINTYVYGAELDTALAAAGPVVSTGYGDQALINNVKKLEAKRLDAIVEYEAVIAYKMKTESGFNKLRQAGCAKQASNIYIPFSPIAPNAGSYAQVLADGMKTLRQNGKLAAILARYGLRDWQSPGATAGR</sequence>
<dbReference type="Gene3D" id="3.40.190.10">
    <property type="entry name" value="Periplasmic binding protein-like II"/>
    <property type="match status" value="2"/>
</dbReference>
<proteinExistence type="predicted"/>
<dbReference type="EMBL" id="JARRAF010000075">
    <property type="protein sequence ID" value="MDK2126963.1"/>
    <property type="molecule type" value="Genomic_DNA"/>
</dbReference>
<evidence type="ECO:0000256" key="1">
    <source>
        <dbReference type="ARBA" id="ARBA00022729"/>
    </source>
</evidence>
<evidence type="ECO:0000313" key="4">
    <source>
        <dbReference type="Proteomes" id="UP001172778"/>
    </source>
</evidence>
<evidence type="ECO:0000313" key="3">
    <source>
        <dbReference type="EMBL" id="MDK2126963.1"/>
    </source>
</evidence>
<reference evidence="3" key="1">
    <citation type="submission" date="2023-03" db="EMBL/GenBank/DDBJ databases">
        <title>Chitinimonas shenzhenensis gen. nov., sp. nov., a novel member of family Burkholderiaceae isolated from activated sludge collected in Shen Zhen, China.</title>
        <authorList>
            <person name="Wang X."/>
        </authorList>
    </citation>
    <scope>NUCLEOTIDE SEQUENCE</scope>
    <source>
        <strain evidence="3">DQS-5</strain>
    </source>
</reference>
<organism evidence="3 4">
    <name type="scientific">Parachitinimonas caeni</name>
    <dbReference type="NCBI Taxonomy" id="3031301"/>
    <lineage>
        <taxon>Bacteria</taxon>
        <taxon>Pseudomonadati</taxon>
        <taxon>Pseudomonadota</taxon>
        <taxon>Betaproteobacteria</taxon>
        <taxon>Neisseriales</taxon>
        <taxon>Chitinibacteraceae</taxon>
        <taxon>Parachitinimonas</taxon>
    </lineage>
</organism>
<evidence type="ECO:0000259" key="2">
    <source>
        <dbReference type="Pfam" id="PF00497"/>
    </source>
</evidence>
<feature type="domain" description="Solute-binding protein family 3/N-terminal" evidence="2">
    <location>
        <begin position="38"/>
        <end position="256"/>
    </location>
</feature>
<keyword evidence="1" id="KW-0732">Signal</keyword>
<dbReference type="SUPFAM" id="SSF53850">
    <property type="entry name" value="Periplasmic binding protein-like II"/>
    <property type="match status" value="1"/>
</dbReference>
<dbReference type="InterPro" id="IPR001638">
    <property type="entry name" value="Solute-binding_3/MltF_N"/>
</dbReference>
<dbReference type="RefSeq" id="WP_284103286.1">
    <property type="nucleotide sequence ID" value="NZ_JARRAF010000075.1"/>
</dbReference>
<dbReference type="PROSITE" id="PS51257">
    <property type="entry name" value="PROKAR_LIPOPROTEIN"/>
    <property type="match status" value="1"/>
</dbReference>
<dbReference type="Proteomes" id="UP001172778">
    <property type="component" value="Unassembled WGS sequence"/>
</dbReference>
<comment type="caution">
    <text evidence="3">The sequence shown here is derived from an EMBL/GenBank/DDBJ whole genome shotgun (WGS) entry which is preliminary data.</text>
</comment>
<keyword evidence="4" id="KW-1185">Reference proteome</keyword>
<accession>A0ABT7E3R4</accession>